<dbReference type="PANTHER" id="PTHR30024:SF47">
    <property type="entry name" value="TAURINE-BINDING PERIPLASMIC PROTEIN"/>
    <property type="match status" value="1"/>
</dbReference>
<dbReference type="InterPro" id="IPR019546">
    <property type="entry name" value="TAT_signal_bac_arc"/>
</dbReference>
<dbReference type="GO" id="GO:0042597">
    <property type="term" value="C:periplasmic space"/>
    <property type="evidence" value="ECO:0007669"/>
    <property type="project" value="UniProtKB-SubCell"/>
</dbReference>
<protein>
    <submittedName>
        <fullName evidence="5">Sulfonate ABC transporter substrate-binding protein</fullName>
    </submittedName>
</protein>
<dbReference type="InterPro" id="IPR006311">
    <property type="entry name" value="TAT_signal"/>
</dbReference>
<dbReference type="Pfam" id="PF13379">
    <property type="entry name" value="NMT1_2"/>
    <property type="match status" value="1"/>
</dbReference>
<keyword evidence="3 4" id="KW-0732">Signal</keyword>
<dbReference type="AlphaFoldDB" id="A0A5M3WA05"/>
<evidence type="ECO:0000256" key="3">
    <source>
        <dbReference type="ARBA" id="ARBA00022729"/>
    </source>
</evidence>
<gene>
    <name evidence="5" type="primary">ssuA_4</name>
    <name evidence="5" type="ORF">Acor_77720</name>
</gene>
<organism evidence="5 6">
    <name type="scientific">Acrocarpospora corrugata</name>
    <dbReference type="NCBI Taxonomy" id="35763"/>
    <lineage>
        <taxon>Bacteria</taxon>
        <taxon>Bacillati</taxon>
        <taxon>Actinomycetota</taxon>
        <taxon>Actinomycetes</taxon>
        <taxon>Streptosporangiales</taxon>
        <taxon>Streptosporangiaceae</taxon>
        <taxon>Acrocarpospora</taxon>
    </lineage>
</organism>
<feature type="chain" id="PRO_5024306132" evidence="4">
    <location>
        <begin position="26"/>
        <end position="364"/>
    </location>
</feature>
<evidence type="ECO:0000256" key="1">
    <source>
        <dbReference type="ARBA" id="ARBA00004418"/>
    </source>
</evidence>
<feature type="signal peptide" evidence="4">
    <location>
        <begin position="1"/>
        <end position="25"/>
    </location>
</feature>
<proteinExistence type="inferred from homology"/>
<dbReference type="EMBL" id="BLAD01000109">
    <property type="protein sequence ID" value="GES05704.1"/>
    <property type="molecule type" value="Genomic_DNA"/>
</dbReference>
<keyword evidence="6" id="KW-1185">Reference proteome</keyword>
<dbReference type="OrthoDB" id="4520600at2"/>
<evidence type="ECO:0000313" key="5">
    <source>
        <dbReference type="EMBL" id="GES05704.1"/>
    </source>
</evidence>
<dbReference type="PROSITE" id="PS51257">
    <property type="entry name" value="PROKAR_LIPOPROTEIN"/>
    <property type="match status" value="1"/>
</dbReference>
<dbReference type="SUPFAM" id="SSF53850">
    <property type="entry name" value="Periplasmic binding protein-like II"/>
    <property type="match status" value="1"/>
</dbReference>
<comment type="subcellular location">
    <subcellularLocation>
        <location evidence="1">Periplasm</location>
    </subcellularLocation>
</comment>
<dbReference type="PROSITE" id="PS51318">
    <property type="entry name" value="TAT"/>
    <property type="match status" value="1"/>
</dbReference>
<evidence type="ECO:0000313" key="6">
    <source>
        <dbReference type="Proteomes" id="UP000334990"/>
    </source>
</evidence>
<dbReference type="Proteomes" id="UP000334990">
    <property type="component" value="Unassembled WGS sequence"/>
</dbReference>
<comment type="similarity">
    <text evidence="2">Belongs to the bacterial solute-binding protein SsuA/TauA family.</text>
</comment>
<dbReference type="RefSeq" id="WP_155341681.1">
    <property type="nucleotide sequence ID" value="NZ_BAAABN010000005.1"/>
</dbReference>
<accession>A0A5M3WA05</accession>
<evidence type="ECO:0000256" key="2">
    <source>
        <dbReference type="ARBA" id="ARBA00010742"/>
    </source>
</evidence>
<name>A0A5M3WA05_9ACTN</name>
<dbReference type="Gene3D" id="3.40.190.10">
    <property type="entry name" value="Periplasmic binding protein-like II"/>
    <property type="match status" value="2"/>
</dbReference>
<comment type="caution">
    <text evidence="5">The sequence shown here is derived from an EMBL/GenBank/DDBJ whole genome shotgun (WGS) entry which is preliminary data.</text>
</comment>
<evidence type="ECO:0000256" key="4">
    <source>
        <dbReference type="SAM" id="SignalP"/>
    </source>
</evidence>
<dbReference type="PANTHER" id="PTHR30024">
    <property type="entry name" value="ALIPHATIC SULFONATES-BINDING PROTEIN-RELATED"/>
    <property type="match status" value="1"/>
</dbReference>
<reference evidence="5 6" key="1">
    <citation type="submission" date="2019-10" db="EMBL/GenBank/DDBJ databases">
        <title>Whole genome shotgun sequence of Acrocarpospora corrugata NBRC 13972.</title>
        <authorList>
            <person name="Ichikawa N."/>
            <person name="Kimura A."/>
            <person name="Kitahashi Y."/>
            <person name="Komaki H."/>
            <person name="Oguchi A."/>
        </authorList>
    </citation>
    <scope>NUCLEOTIDE SEQUENCE [LARGE SCALE GENOMIC DNA]</scope>
    <source>
        <strain evidence="5 6">NBRC 13972</strain>
    </source>
</reference>
<sequence length="364" mass="38481">MTSSRRQFLRWSAAAAAVPLLSACADDTGTTGAGPKHRTVKLIHASKDPLVLWSVTYLAEDMGFYQEEGLTVERVLLAGGPAALTGLLSGAGDANLSAPGELLAAATKGQRLKVLLAHTNSMPSIFVLSKKFAERVGVTAESPLEERRTAIGKVKGGRFGITAPGSQTDGFTRLALKQAGLDPGKDASIVPLQTAANSLAALANDQIDGFIGVPPSAEKAVFQFGAVPLLVNQEGDISGGDRLQGMTVQARAQDVDARPDLYKAFVRADIRATKALVDDPDKAAALLRKTRFGQFEEPIWNYAWKLLQSSWGSPYVTQDSLAAWFDNGLVAGATAAGFPFGDVVDMRFADEAVAALGWKPPTRT</sequence>
<dbReference type="Pfam" id="PF10518">
    <property type="entry name" value="TAT_signal"/>
    <property type="match status" value="1"/>
</dbReference>